<dbReference type="PROSITE" id="PS50039">
    <property type="entry name" value="FORK_HEAD_3"/>
    <property type="match status" value="1"/>
</dbReference>
<evidence type="ECO:0000259" key="14">
    <source>
        <dbReference type="PROSITE" id="PS50039"/>
    </source>
</evidence>
<evidence type="ECO:0000256" key="5">
    <source>
        <dbReference type="ARBA" id="ARBA00022553"/>
    </source>
</evidence>
<feature type="compositionally biased region" description="Polar residues" evidence="13">
    <location>
        <begin position="238"/>
        <end position="250"/>
    </location>
</feature>
<keyword evidence="6" id="KW-0341">Growth regulation</keyword>
<feature type="compositionally biased region" description="Pro residues" evidence="13">
    <location>
        <begin position="21"/>
        <end position="32"/>
    </location>
</feature>
<evidence type="ECO:0000256" key="10">
    <source>
        <dbReference type="ARBA" id="ARBA00023242"/>
    </source>
</evidence>
<dbReference type="InterPro" id="IPR030456">
    <property type="entry name" value="TF_fork_head_CS_2"/>
</dbReference>
<dbReference type="CDD" id="cd20061">
    <property type="entry name" value="FH_FOXO3"/>
    <property type="match status" value="1"/>
</dbReference>
<evidence type="ECO:0000313" key="16">
    <source>
        <dbReference type="Proteomes" id="UP000887567"/>
    </source>
</evidence>
<evidence type="ECO:0000256" key="11">
    <source>
        <dbReference type="ARBA" id="ARBA00039893"/>
    </source>
</evidence>
<dbReference type="InterPro" id="IPR036390">
    <property type="entry name" value="WH_DNA-bd_sf"/>
</dbReference>
<evidence type="ECO:0000256" key="7">
    <source>
        <dbReference type="ARBA" id="ARBA00023015"/>
    </source>
</evidence>
<dbReference type="PRINTS" id="PR00053">
    <property type="entry name" value="FORKHEAD"/>
</dbReference>
<evidence type="ECO:0000256" key="2">
    <source>
        <dbReference type="ARBA" id="ARBA00004496"/>
    </source>
</evidence>
<keyword evidence="5" id="KW-0597">Phosphoprotein</keyword>
<evidence type="ECO:0000256" key="9">
    <source>
        <dbReference type="ARBA" id="ARBA00023163"/>
    </source>
</evidence>
<evidence type="ECO:0000256" key="1">
    <source>
        <dbReference type="ARBA" id="ARBA00004123"/>
    </source>
</evidence>
<feature type="DNA-binding region" description="Fork-head" evidence="12">
    <location>
        <begin position="57"/>
        <end position="155"/>
    </location>
</feature>
<dbReference type="SUPFAM" id="SSF46785">
    <property type="entry name" value="Winged helix' DNA-binding domain"/>
    <property type="match status" value="1"/>
</dbReference>
<feature type="region of interest" description="Disordered" evidence="13">
    <location>
        <begin position="304"/>
        <end position="329"/>
    </location>
</feature>
<dbReference type="PROSITE" id="PS00658">
    <property type="entry name" value="FORK_HEAD_2"/>
    <property type="match status" value="1"/>
</dbReference>
<dbReference type="GO" id="GO:0000978">
    <property type="term" value="F:RNA polymerase II cis-regulatory region sequence-specific DNA binding"/>
    <property type="evidence" value="ECO:0007669"/>
    <property type="project" value="TreeGrafter"/>
</dbReference>
<keyword evidence="7" id="KW-0805">Transcription regulation</keyword>
<name>A0A913YEU6_EXADI</name>
<keyword evidence="8 12" id="KW-0238">DNA-binding</keyword>
<dbReference type="EnsemblMetazoa" id="XM_028657717.1">
    <property type="protein sequence ID" value="XP_028513518.1"/>
    <property type="gene ID" value="LOC110234656"/>
</dbReference>
<comment type="subcellular location">
    <subcellularLocation>
        <location evidence="2">Cytoplasm</location>
    </subcellularLocation>
    <subcellularLocation>
        <location evidence="1 12">Nucleus</location>
    </subcellularLocation>
</comment>
<dbReference type="InterPro" id="IPR001766">
    <property type="entry name" value="Fork_head_dom"/>
</dbReference>
<feature type="compositionally biased region" description="Polar residues" evidence="13">
    <location>
        <begin position="151"/>
        <end position="160"/>
    </location>
</feature>
<reference evidence="15" key="1">
    <citation type="submission" date="2022-11" db="UniProtKB">
        <authorList>
            <consortium name="EnsemblMetazoa"/>
        </authorList>
    </citation>
    <scope>IDENTIFICATION</scope>
</reference>
<dbReference type="RefSeq" id="XP_028513518.1">
    <property type="nucleotide sequence ID" value="XM_028657717.1"/>
</dbReference>
<evidence type="ECO:0000256" key="6">
    <source>
        <dbReference type="ARBA" id="ARBA00022604"/>
    </source>
</evidence>
<dbReference type="Pfam" id="PF16676">
    <property type="entry name" value="FOXO-TAD"/>
    <property type="match status" value="1"/>
</dbReference>
<evidence type="ECO:0000256" key="13">
    <source>
        <dbReference type="SAM" id="MobiDB-lite"/>
    </source>
</evidence>
<feature type="region of interest" description="Disordered" evidence="13">
    <location>
        <begin position="1"/>
        <end position="56"/>
    </location>
</feature>
<accession>A0A913YEU6</accession>
<evidence type="ECO:0000256" key="8">
    <source>
        <dbReference type="ARBA" id="ARBA00023125"/>
    </source>
</evidence>
<feature type="compositionally biased region" description="Polar residues" evidence="13">
    <location>
        <begin position="310"/>
        <end position="329"/>
    </location>
</feature>
<dbReference type="Gene3D" id="1.10.10.10">
    <property type="entry name" value="Winged helix-like DNA-binding domain superfamily/Winged helix DNA-binding domain"/>
    <property type="match status" value="1"/>
</dbReference>
<dbReference type="InterPro" id="IPR032067">
    <property type="entry name" value="FOXO-TAD"/>
</dbReference>
<keyword evidence="9" id="KW-0804">Transcription</keyword>
<feature type="region of interest" description="Disordered" evidence="13">
    <location>
        <begin position="237"/>
        <end position="260"/>
    </location>
</feature>
<evidence type="ECO:0000256" key="4">
    <source>
        <dbReference type="ARBA" id="ARBA00022490"/>
    </source>
</evidence>
<dbReference type="GO" id="GO:0005737">
    <property type="term" value="C:cytoplasm"/>
    <property type="evidence" value="ECO:0007669"/>
    <property type="project" value="UniProtKB-SubCell"/>
</dbReference>
<dbReference type="GO" id="GO:0000981">
    <property type="term" value="F:DNA-binding transcription factor activity, RNA polymerase II-specific"/>
    <property type="evidence" value="ECO:0007669"/>
    <property type="project" value="TreeGrafter"/>
</dbReference>
<keyword evidence="16" id="KW-1185">Reference proteome</keyword>
<feature type="region of interest" description="Disordered" evidence="13">
    <location>
        <begin position="131"/>
        <end position="211"/>
    </location>
</feature>
<feature type="compositionally biased region" description="Basic and acidic residues" evidence="13">
    <location>
        <begin position="172"/>
        <end position="181"/>
    </location>
</feature>
<feature type="compositionally biased region" description="Low complexity" evidence="13">
    <location>
        <begin position="195"/>
        <end position="211"/>
    </location>
</feature>
<evidence type="ECO:0000256" key="3">
    <source>
        <dbReference type="ARBA" id="ARBA00022473"/>
    </source>
</evidence>
<dbReference type="FunFam" id="1.10.10.10:FF:000032">
    <property type="entry name" value="Forkhead box protein O4"/>
    <property type="match status" value="1"/>
</dbReference>
<dbReference type="PANTHER" id="PTHR45767:SF2">
    <property type="entry name" value="FORKHEAD BOX PROTEIN O"/>
    <property type="match status" value="1"/>
</dbReference>
<dbReference type="SMART" id="SM00339">
    <property type="entry name" value="FH"/>
    <property type="match status" value="1"/>
</dbReference>
<keyword evidence="4" id="KW-0963">Cytoplasm</keyword>
<dbReference type="OrthoDB" id="5954824at2759"/>
<dbReference type="PANTHER" id="PTHR45767">
    <property type="entry name" value="FORKHEAD BOX PROTEIN O"/>
    <property type="match status" value="1"/>
</dbReference>
<keyword evidence="10 12" id="KW-0539">Nucleus</keyword>
<proteinExistence type="predicted"/>
<dbReference type="InterPro" id="IPR036388">
    <property type="entry name" value="WH-like_DNA-bd_sf"/>
</dbReference>
<dbReference type="GO" id="GO:0005634">
    <property type="term" value="C:nucleus"/>
    <property type="evidence" value="ECO:0007669"/>
    <property type="project" value="UniProtKB-SubCell"/>
</dbReference>
<feature type="domain" description="Fork-head" evidence="14">
    <location>
        <begin position="57"/>
        <end position="155"/>
    </location>
</feature>
<dbReference type="GeneID" id="110234656"/>
<dbReference type="AlphaFoldDB" id="A0A913YEU6"/>
<sequence>MVEPELMEGRDNRPRSNTWPLPEPSEFIPPKPEPQDTEQALKQLSEGPKKSSRKNAWGNFSYADLITQAIQSSPEKRLTLSQIYDWMVNSVPYFRDKGDSNSSAGWKNSIRHNLSLHSKFVRVQNEGNGKSSWWVINPDAKGNKTSRGRSKSLNETGQKGTEQKKRGRKKDKLREDSERPGSPRLSVRNRELNRSSSPGNVSPTSSSSDSLLTVPELVEYEHDSPLPFPLNDSFGRPRTSSNASTVSSIGRLSPIPSQDDDEINNITPMHTNIVSTPNPGADEITTMMADSMNLKLQSRRVRSSLSPVSNHLSPTSERSQEQVCSTSTLSPVNGYDTGYDSSGYLQPVQHRTPNMNHQMQTNFNGLALSRRQQQYQSSYGQDISNHDNSMISYARDNEMEVHHHTQHTPQNPMSVYQQTFNNCTTSCAMNQGDVTPMDSYDQYLMSFVSTAVPANTNFSTVNINASLHHHQQQQQQQQQQRSCNQLLRLHEKFPSDLELDSFHGEELECDMDTIITNELNIGDGGFDFDFEQLVSPMITNTPVTVGELSGRLF</sequence>
<organism evidence="15 16">
    <name type="scientific">Exaiptasia diaphana</name>
    <name type="common">Tropical sea anemone</name>
    <name type="synonym">Aiptasia pulchella</name>
    <dbReference type="NCBI Taxonomy" id="2652724"/>
    <lineage>
        <taxon>Eukaryota</taxon>
        <taxon>Metazoa</taxon>
        <taxon>Cnidaria</taxon>
        <taxon>Anthozoa</taxon>
        <taxon>Hexacorallia</taxon>
        <taxon>Actiniaria</taxon>
        <taxon>Aiptasiidae</taxon>
        <taxon>Exaiptasia</taxon>
    </lineage>
</organism>
<protein>
    <recommendedName>
        <fullName evidence="11">Forkhead box protein O</fullName>
    </recommendedName>
</protein>
<dbReference type="Pfam" id="PF00250">
    <property type="entry name" value="Forkhead"/>
    <property type="match status" value="1"/>
</dbReference>
<keyword evidence="3" id="KW-0217">Developmental protein</keyword>
<dbReference type="Proteomes" id="UP000887567">
    <property type="component" value="Unplaced"/>
</dbReference>
<evidence type="ECO:0000256" key="12">
    <source>
        <dbReference type="PROSITE-ProRule" id="PRU00089"/>
    </source>
</evidence>
<evidence type="ECO:0000313" key="15">
    <source>
        <dbReference type="EnsemblMetazoa" id="XP_028513518.1"/>
    </source>
</evidence>